<organism evidence="1 2">
    <name type="scientific">Apatococcus fuscideae</name>
    <dbReference type="NCBI Taxonomy" id="2026836"/>
    <lineage>
        <taxon>Eukaryota</taxon>
        <taxon>Viridiplantae</taxon>
        <taxon>Chlorophyta</taxon>
        <taxon>core chlorophytes</taxon>
        <taxon>Trebouxiophyceae</taxon>
        <taxon>Chlorellales</taxon>
        <taxon>Chlorellaceae</taxon>
        <taxon>Apatococcus</taxon>
    </lineage>
</organism>
<keyword evidence="2" id="KW-1185">Reference proteome</keyword>
<gene>
    <name evidence="1" type="ORF">WJX84_005462</name>
</gene>
<evidence type="ECO:0000313" key="2">
    <source>
        <dbReference type="Proteomes" id="UP001485043"/>
    </source>
</evidence>
<dbReference type="Proteomes" id="UP001485043">
    <property type="component" value="Unassembled WGS sequence"/>
</dbReference>
<reference evidence="1 2" key="1">
    <citation type="journal article" date="2024" name="Nat. Commun.">
        <title>Phylogenomics reveals the evolutionary origins of lichenization in chlorophyte algae.</title>
        <authorList>
            <person name="Puginier C."/>
            <person name="Libourel C."/>
            <person name="Otte J."/>
            <person name="Skaloud P."/>
            <person name="Haon M."/>
            <person name="Grisel S."/>
            <person name="Petersen M."/>
            <person name="Berrin J.G."/>
            <person name="Delaux P.M."/>
            <person name="Dal Grande F."/>
            <person name="Keller J."/>
        </authorList>
    </citation>
    <scope>NUCLEOTIDE SEQUENCE [LARGE SCALE GENOMIC DNA]</scope>
    <source>
        <strain evidence="1 2">SAG 2523</strain>
    </source>
</reference>
<proteinExistence type="predicted"/>
<dbReference type="AlphaFoldDB" id="A0AAW1T3C8"/>
<name>A0AAW1T3C8_9CHLO</name>
<accession>A0AAW1T3C8</accession>
<protein>
    <submittedName>
        <fullName evidence="1">Uncharacterized protein</fullName>
    </submittedName>
</protein>
<evidence type="ECO:0000313" key="1">
    <source>
        <dbReference type="EMBL" id="KAK9863482.1"/>
    </source>
</evidence>
<dbReference type="EMBL" id="JALJOV010000466">
    <property type="protein sequence ID" value="KAK9863482.1"/>
    <property type="molecule type" value="Genomic_DNA"/>
</dbReference>
<comment type="caution">
    <text evidence="1">The sequence shown here is derived from an EMBL/GenBank/DDBJ whole genome shotgun (WGS) entry which is preliminary data.</text>
</comment>
<sequence>MPWEWVDRRDRPTCLHDEEAQNNDPSQLLLPDGKRRFRPAGSPAGAVILMKESAFSATSSQDAASWLARY</sequence>